<organism evidence="2 3">
    <name type="scientific">Paenibacillus solisilvae</name>
    <dbReference type="NCBI Taxonomy" id="2486751"/>
    <lineage>
        <taxon>Bacteria</taxon>
        <taxon>Bacillati</taxon>
        <taxon>Bacillota</taxon>
        <taxon>Bacilli</taxon>
        <taxon>Bacillales</taxon>
        <taxon>Paenibacillaceae</taxon>
        <taxon>Paenibacillus</taxon>
    </lineage>
</organism>
<dbReference type="EMBL" id="JBHSOW010000065">
    <property type="protein sequence ID" value="MFC5650963.1"/>
    <property type="molecule type" value="Genomic_DNA"/>
</dbReference>
<feature type="coiled-coil region" evidence="1">
    <location>
        <begin position="106"/>
        <end position="133"/>
    </location>
</feature>
<name>A0ABW0VZT7_9BACL</name>
<comment type="caution">
    <text evidence="2">The sequence shown here is derived from an EMBL/GenBank/DDBJ whole genome shotgun (WGS) entry which is preliminary data.</text>
</comment>
<sequence length="145" mass="16961">MDKPSTITLEEMMSEAELFQSVYSELASEIERGESTRGKLNDFQLMQAVAHAKDGLGVMSYERRQIINAIFEAFSAIYRRDGRPSAEIWATETFGCIRSEVKREDLKVIEERMVELNQLIQLKEKELLQLYREFHMMNQYLAQNE</sequence>
<keyword evidence="3" id="KW-1185">Reference proteome</keyword>
<accession>A0ABW0VZT7</accession>
<protein>
    <submittedName>
        <fullName evidence="2">Uncharacterized protein</fullName>
    </submittedName>
</protein>
<proteinExistence type="predicted"/>
<keyword evidence="1" id="KW-0175">Coiled coil</keyword>
<evidence type="ECO:0000313" key="3">
    <source>
        <dbReference type="Proteomes" id="UP001596047"/>
    </source>
</evidence>
<dbReference type="Proteomes" id="UP001596047">
    <property type="component" value="Unassembled WGS sequence"/>
</dbReference>
<evidence type="ECO:0000313" key="2">
    <source>
        <dbReference type="EMBL" id="MFC5650963.1"/>
    </source>
</evidence>
<dbReference type="RefSeq" id="WP_379189554.1">
    <property type="nucleotide sequence ID" value="NZ_JBHSOW010000065.1"/>
</dbReference>
<evidence type="ECO:0000256" key="1">
    <source>
        <dbReference type="SAM" id="Coils"/>
    </source>
</evidence>
<reference evidence="3" key="1">
    <citation type="journal article" date="2019" name="Int. J. Syst. Evol. Microbiol.">
        <title>The Global Catalogue of Microorganisms (GCM) 10K type strain sequencing project: providing services to taxonomists for standard genome sequencing and annotation.</title>
        <authorList>
            <consortium name="The Broad Institute Genomics Platform"/>
            <consortium name="The Broad Institute Genome Sequencing Center for Infectious Disease"/>
            <person name="Wu L."/>
            <person name="Ma J."/>
        </authorList>
    </citation>
    <scope>NUCLEOTIDE SEQUENCE [LARGE SCALE GENOMIC DNA]</scope>
    <source>
        <strain evidence="3">CGMCC 1.3240</strain>
    </source>
</reference>
<gene>
    <name evidence="2" type="ORF">ACFPYJ_17980</name>
</gene>